<keyword evidence="4" id="KW-0186">Copper</keyword>
<keyword evidence="1" id="KW-0813">Transport</keyword>
<gene>
    <name evidence="8" type="ORF">BJX68DRAFT_271455</name>
</gene>
<evidence type="ECO:0000313" key="9">
    <source>
        <dbReference type="Proteomes" id="UP001610444"/>
    </source>
</evidence>
<evidence type="ECO:0000256" key="7">
    <source>
        <dbReference type="ARBA" id="ARBA00038171"/>
    </source>
</evidence>
<sequence length="124" mass="13198">MSDQESTYKFNVSMSCGGCSGAVERVLKKLDGAFSSFLATAVTPLCPPVSRLDSPMERNLLGQLSLEHGVTDGSIKHLGVKSYDVSLDTQTVLVKAEPSLEYDTVLNTIKKTGKTVNSGEVVTA</sequence>
<protein>
    <recommendedName>
        <fullName evidence="10">HMA domain-containing protein</fullName>
    </recommendedName>
</protein>
<dbReference type="Proteomes" id="UP001610444">
    <property type="component" value="Unassembled WGS sequence"/>
</dbReference>
<dbReference type="GeneID" id="98162111"/>
<dbReference type="PANTHER" id="PTHR46365">
    <property type="entry name" value="COPPER TRANSPORT PROTEIN ATOX1"/>
    <property type="match status" value="1"/>
</dbReference>
<dbReference type="Gene3D" id="3.30.70.100">
    <property type="match status" value="1"/>
</dbReference>
<name>A0ABR4JLD1_9EURO</name>
<organism evidence="8 9">
    <name type="scientific">Aspergillus pseudodeflectus</name>
    <dbReference type="NCBI Taxonomy" id="176178"/>
    <lineage>
        <taxon>Eukaryota</taxon>
        <taxon>Fungi</taxon>
        <taxon>Dikarya</taxon>
        <taxon>Ascomycota</taxon>
        <taxon>Pezizomycotina</taxon>
        <taxon>Eurotiomycetes</taxon>
        <taxon>Eurotiomycetidae</taxon>
        <taxon>Eurotiales</taxon>
        <taxon>Aspergillaceae</taxon>
        <taxon>Aspergillus</taxon>
        <taxon>Aspergillus subgen. Nidulantes</taxon>
    </lineage>
</organism>
<dbReference type="RefSeq" id="XP_070894263.1">
    <property type="nucleotide sequence ID" value="XM_071046947.1"/>
</dbReference>
<evidence type="ECO:0000256" key="4">
    <source>
        <dbReference type="ARBA" id="ARBA00023008"/>
    </source>
</evidence>
<comment type="caution">
    <text evidence="8">The sequence shown here is derived from an EMBL/GenBank/DDBJ whole genome shotgun (WGS) entry which is preliminary data.</text>
</comment>
<evidence type="ECO:0008006" key="10">
    <source>
        <dbReference type="Google" id="ProtNLM"/>
    </source>
</evidence>
<comment type="similarity">
    <text evidence="7">Belongs to the ATX1 family.</text>
</comment>
<dbReference type="InterPro" id="IPR006121">
    <property type="entry name" value="HMA_dom"/>
</dbReference>
<dbReference type="PANTHER" id="PTHR46365:SF1">
    <property type="entry name" value="COPPER TRANSPORT PROTEIN ATOX1"/>
    <property type="match status" value="1"/>
</dbReference>
<accession>A0ABR4JLD1</accession>
<evidence type="ECO:0000256" key="1">
    <source>
        <dbReference type="ARBA" id="ARBA00022448"/>
    </source>
</evidence>
<evidence type="ECO:0000256" key="3">
    <source>
        <dbReference type="ARBA" id="ARBA00022796"/>
    </source>
</evidence>
<keyword evidence="5" id="KW-0406">Ion transport</keyword>
<reference evidence="8 9" key="1">
    <citation type="submission" date="2024-07" db="EMBL/GenBank/DDBJ databases">
        <title>Section-level genome sequencing and comparative genomics of Aspergillus sections Usti and Cavernicolus.</title>
        <authorList>
            <consortium name="Lawrence Berkeley National Laboratory"/>
            <person name="Nybo J.L."/>
            <person name="Vesth T.C."/>
            <person name="Theobald S."/>
            <person name="Frisvad J.C."/>
            <person name="Larsen T.O."/>
            <person name="Kjaerboelling I."/>
            <person name="Rothschild-Mancinelli K."/>
            <person name="Lyhne E.K."/>
            <person name="Kogle M.E."/>
            <person name="Barry K."/>
            <person name="Clum A."/>
            <person name="Na H."/>
            <person name="Ledsgaard L."/>
            <person name="Lin J."/>
            <person name="Lipzen A."/>
            <person name="Kuo A."/>
            <person name="Riley R."/>
            <person name="Mondo S."/>
            <person name="LaButti K."/>
            <person name="Haridas S."/>
            <person name="Pangalinan J."/>
            <person name="Salamov A.A."/>
            <person name="Simmons B.A."/>
            <person name="Magnuson J.K."/>
            <person name="Chen J."/>
            <person name="Drula E."/>
            <person name="Henrissat B."/>
            <person name="Wiebenga A."/>
            <person name="Lubbers R.J."/>
            <person name="Gomes A.C."/>
            <person name="Macurrencykelacurrency M.R."/>
            <person name="Stajich J."/>
            <person name="Grigoriev I.V."/>
            <person name="Mortensen U.H."/>
            <person name="De vries R.P."/>
            <person name="Baker S.E."/>
            <person name="Andersen M.R."/>
        </authorList>
    </citation>
    <scope>NUCLEOTIDE SEQUENCE [LARGE SCALE GENOMIC DNA]</scope>
    <source>
        <strain evidence="8 9">CBS 756.74</strain>
    </source>
</reference>
<evidence type="ECO:0000256" key="2">
    <source>
        <dbReference type="ARBA" id="ARBA00022723"/>
    </source>
</evidence>
<dbReference type="SUPFAM" id="SSF55008">
    <property type="entry name" value="HMA, heavy metal-associated domain"/>
    <property type="match status" value="2"/>
</dbReference>
<dbReference type="InterPro" id="IPR036163">
    <property type="entry name" value="HMA_dom_sf"/>
</dbReference>
<evidence type="ECO:0000313" key="8">
    <source>
        <dbReference type="EMBL" id="KAL2840843.1"/>
    </source>
</evidence>
<proteinExistence type="inferred from homology"/>
<keyword evidence="3" id="KW-0187">Copper transport</keyword>
<evidence type="ECO:0000256" key="5">
    <source>
        <dbReference type="ARBA" id="ARBA00023065"/>
    </source>
</evidence>
<keyword evidence="9" id="KW-1185">Reference proteome</keyword>
<dbReference type="EMBL" id="JBFXLR010000062">
    <property type="protein sequence ID" value="KAL2840843.1"/>
    <property type="molecule type" value="Genomic_DNA"/>
</dbReference>
<keyword evidence="6" id="KW-0143">Chaperone</keyword>
<dbReference type="CDD" id="cd00371">
    <property type="entry name" value="HMA"/>
    <property type="match status" value="1"/>
</dbReference>
<keyword evidence="2" id="KW-0479">Metal-binding</keyword>
<dbReference type="InterPro" id="IPR051881">
    <property type="entry name" value="Copper_transport_ATOX1-like"/>
</dbReference>
<evidence type="ECO:0000256" key="6">
    <source>
        <dbReference type="ARBA" id="ARBA00023186"/>
    </source>
</evidence>